<keyword evidence="1" id="KW-1133">Transmembrane helix</keyword>
<evidence type="ECO:0000313" key="3">
    <source>
        <dbReference type="Proteomes" id="UP000002195"/>
    </source>
</evidence>
<proteinExistence type="predicted"/>
<feature type="transmembrane region" description="Helical" evidence="1">
    <location>
        <begin position="120"/>
        <end position="141"/>
    </location>
</feature>
<accession>Q55DN0</accession>
<comment type="caution">
    <text evidence="2">The sequence shown here is derived from an EMBL/GenBank/DDBJ whole genome shotgun (WGS) entry which is preliminary data.</text>
</comment>
<dbReference type="InParanoid" id="Q55DN0"/>
<keyword evidence="1" id="KW-0472">Membrane</keyword>
<sequence length="232" mass="27713">MTSNHIKKQIEDIKNLIKNNIDILINETYKNQQNECNSNLLEKEFIKINNQTYNKYETSYKEELIPFINEKDYIDTIEIINEFPAMARKQFYRYVKTVIGIHIGVLVFLLFFFISKYEKIFFTLLILYILSVLFFILCCLIQKKLHPLSQTLIFLFLNYYDINILIKNYFHILNEKFENLGLVFKCEWIPKPIEKSNEKFIQQEITIFYPLLPLESFIAIDINTLGNDSADN</sequence>
<evidence type="ECO:0000313" key="2">
    <source>
        <dbReference type="EMBL" id="EAL72635.1"/>
    </source>
</evidence>
<feature type="transmembrane region" description="Helical" evidence="1">
    <location>
        <begin position="94"/>
        <end position="114"/>
    </location>
</feature>
<dbReference type="GeneID" id="8617051"/>
<dbReference type="RefSeq" id="XP_646101.1">
    <property type="nucleotide sequence ID" value="XM_641009.1"/>
</dbReference>
<gene>
    <name evidence="2" type="ORF">DDB_G0270570</name>
</gene>
<dbReference type="AlphaFoldDB" id="Q55DN0"/>
<organism evidence="2 3">
    <name type="scientific">Dictyostelium discoideum</name>
    <name type="common">Social amoeba</name>
    <dbReference type="NCBI Taxonomy" id="44689"/>
    <lineage>
        <taxon>Eukaryota</taxon>
        <taxon>Amoebozoa</taxon>
        <taxon>Evosea</taxon>
        <taxon>Eumycetozoa</taxon>
        <taxon>Dictyostelia</taxon>
        <taxon>Dictyosteliales</taxon>
        <taxon>Dictyosteliaceae</taxon>
        <taxon>Dictyostelium</taxon>
    </lineage>
</organism>
<dbReference type="dictyBase" id="DDB_G0270570"/>
<reference evidence="2 3" key="1">
    <citation type="journal article" date="2005" name="Nature">
        <title>The genome of the social amoeba Dictyostelium discoideum.</title>
        <authorList>
            <consortium name="The Dictyostelium discoideum Sequencing Consortium"/>
            <person name="Eichinger L."/>
            <person name="Pachebat J.A."/>
            <person name="Glockner G."/>
            <person name="Rajandream M.A."/>
            <person name="Sucgang R."/>
            <person name="Berriman M."/>
            <person name="Song J."/>
            <person name="Olsen R."/>
            <person name="Szafranski K."/>
            <person name="Xu Q."/>
            <person name="Tunggal B."/>
            <person name="Kummerfeld S."/>
            <person name="Madera M."/>
            <person name="Konfortov B.A."/>
            <person name="Rivero F."/>
            <person name="Bankier A.T."/>
            <person name="Lehmann R."/>
            <person name="Hamlin N."/>
            <person name="Davies R."/>
            <person name="Gaudet P."/>
            <person name="Fey P."/>
            <person name="Pilcher K."/>
            <person name="Chen G."/>
            <person name="Saunders D."/>
            <person name="Sodergren E."/>
            <person name="Davis P."/>
            <person name="Kerhornou A."/>
            <person name="Nie X."/>
            <person name="Hall N."/>
            <person name="Anjard C."/>
            <person name="Hemphill L."/>
            <person name="Bason N."/>
            <person name="Farbrother P."/>
            <person name="Desany B."/>
            <person name="Just E."/>
            <person name="Morio T."/>
            <person name="Rost R."/>
            <person name="Churcher C."/>
            <person name="Cooper J."/>
            <person name="Haydock S."/>
            <person name="van Driessche N."/>
            <person name="Cronin A."/>
            <person name="Goodhead I."/>
            <person name="Muzny D."/>
            <person name="Mourier T."/>
            <person name="Pain A."/>
            <person name="Lu M."/>
            <person name="Harper D."/>
            <person name="Lindsay R."/>
            <person name="Hauser H."/>
            <person name="James K."/>
            <person name="Quiles M."/>
            <person name="Madan Babu M."/>
            <person name="Saito T."/>
            <person name="Buchrieser C."/>
            <person name="Wardroper A."/>
            <person name="Felder M."/>
            <person name="Thangavelu M."/>
            <person name="Johnson D."/>
            <person name="Knights A."/>
            <person name="Loulseged H."/>
            <person name="Mungall K."/>
            <person name="Oliver K."/>
            <person name="Price C."/>
            <person name="Quail M.A."/>
            <person name="Urushihara H."/>
            <person name="Hernandez J."/>
            <person name="Rabbinowitsch E."/>
            <person name="Steffen D."/>
            <person name="Sanders M."/>
            <person name="Ma J."/>
            <person name="Kohara Y."/>
            <person name="Sharp S."/>
            <person name="Simmonds M."/>
            <person name="Spiegler S."/>
            <person name="Tivey A."/>
            <person name="Sugano S."/>
            <person name="White B."/>
            <person name="Walker D."/>
            <person name="Woodward J."/>
            <person name="Winckler T."/>
            <person name="Tanaka Y."/>
            <person name="Shaulsky G."/>
            <person name="Schleicher M."/>
            <person name="Weinstock G."/>
            <person name="Rosenthal A."/>
            <person name="Cox E.C."/>
            <person name="Chisholm R.L."/>
            <person name="Gibbs R."/>
            <person name="Loomis W.F."/>
            <person name="Platzer M."/>
            <person name="Kay R.R."/>
            <person name="Williams J."/>
            <person name="Dear P.H."/>
            <person name="Noegel A.A."/>
            <person name="Barrell B."/>
            <person name="Kuspa A."/>
        </authorList>
    </citation>
    <scope>NUCLEOTIDE SEQUENCE [LARGE SCALE GENOMIC DNA]</scope>
    <source>
        <strain evidence="2 3">AX4</strain>
    </source>
</reference>
<keyword evidence="3" id="KW-1185">Reference proteome</keyword>
<dbReference type="PaxDb" id="44689-DDB0201773"/>
<dbReference type="EMBL" id="AAFI02000005">
    <property type="protein sequence ID" value="EAL72635.1"/>
    <property type="molecule type" value="Genomic_DNA"/>
</dbReference>
<dbReference type="Proteomes" id="UP000002195">
    <property type="component" value="Unassembled WGS sequence"/>
</dbReference>
<dbReference type="KEGG" id="ddi:DDB_G0270570"/>
<keyword evidence="1" id="KW-0812">Transmembrane</keyword>
<evidence type="ECO:0000256" key="1">
    <source>
        <dbReference type="SAM" id="Phobius"/>
    </source>
</evidence>
<dbReference type="VEuPathDB" id="AmoebaDB:DDB_G0270570"/>
<name>Q55DN0_DICDI</name>
<protein>
    <submittedName>
        <fullName evidence="2">Uncharacterized protein</fullName>
    </submittedName>
</protein>
<dbReference type="SMR" id="Q55DN0"/>
<dbReference type="HOGENOM" id="CLU_1196725_0_0_1"/>